<evidence type="ECO:0000313" key="1">
    <source>
        <dbReference type="EMBL" id="KAJ0029842.1"/>
    </source>
</evidence>
<dbReference type="EMBL" id="CM047743">
    <property type="protein sequence ID" value="KAJ0029842.1"/>
    <property type="molecule type" value="Genomic_DNA"/>
</dbReference>
<reference evidence="2" key="1">
    <citation type="journal article" date="2023" name="G3 (Bethesda)">
        <title>Genome assembly and association tests identify interacting loci associated with vigor, precocity, and sex in interspecific pistachio rootstocks.</title>
        <authorList>
            <person name="Palmer W."/>
            <person name="Jacygrad E."/>
            <person name="Sagayaradj S."/>
            <person name="Cavanaugh K."/>
            <person name="Han R."/>
            <person name="Bertier L."/>
            <person name="Beede B."/>
            <person name="Kafkas S."/>
            <person name="Golino D."/>
            <person name="Preece J."/>
            <person name="Michelmore R."/>
        </authorList>
    </citation>
    <scope>NUCLEOTIDE SEQUENCE [LARGE SCALE GENOMIC DNA]</scope>
</reference>
<dbReference type="Proteomes" id="UP001163603">
    <property type="component" value="Chromosome 8"/>
</dbReference>
<sequence length="55" mass="6467">MFDKVCVTFMMNPGEFQFFMTMLISCSLNLIVQMQIVNDFQSFSSFMWGYVKTSD</sequence>
<keyword evidence="2" id="KW-1185">Reference proteome</keyword>
<accession>A0ACC0Y4B6</accession>
<organism evidence="1 2">
    <name type="scientific">Pistacia integerrima</name>
    <dbReference type="NCBI Taxonomy" id="434235"/>
    <lineage>
        <taxon>Eukaryota</taxon>
        <taxon>Viridiplantae</taxon>
        <taxon>Streptophyta</taxon>
        <taxon>Embryophyta</taxon>
        <taxon>Tracheophyta</taxon>
        <taxon>Spermatophyta</taxon>
        <taxon>Magnoliopsida</taxon>
        <taxon>eudicotyledons</taxon>
        <taxon>Gunneridae</taxon>
        <taxon>Pentapetalae</taxon>
        <taxon>rosids</taxon>
        <taxon>malvids</taxon>
        <taxon>Sapindales</taxon>
        <taxon>Anacardiaceae</taxon>
        <taxon>Pistacia</taxon>
    </lineage>
</organism>
<proteinExistence type="predicted"/>
<evidence type="ECO:0000313" key="2">
    <source>
        <dbReference type="Proteomes" id="UP001163603"/>
    </source>
</evidence>
<gene>
    <name evidence="1" type="ORF">Pint_14454</name>
</gene>
<comment type="caution">
    <text evidence="1">The sequence shown here is derived from an EMBL/GenBank/DDBJ whole genome shotgun (WGS) entry which is preliminary data.</text>
</comment>
<protein>
    <submittedName>
        <fullName evidence="1">Uncharacterized protein</fullName>
    </submittedName>
</protein>
<name>A0ACC0Y4B6_9ROSI</name>